<evidence type="ECO:0000256" key="6">
    <source>
        <dbReference type="ARBA" id="ARBA00022801"/>
    </source>
</evidence>
<dbReference type="NCBIfam" id="NF002077">
    <property type="entry name" value="PRK00913.2-4"/>
    <property type="match status" value="1"/>
</dbReference>
<name>A0ABP9MI46_9GAMM</name>
<reference evidence="11" key="1">
    <citation type="journal article" date="2019" name="Int. J. Syst. Evol. Microbiol.">
        <title>The Global Catalogue of Microorganisms (GCM) 10K type strain sequencing project: providing services to taxonomists for standard genome sequencing and annotation.</title>
        <authorList>
            <consortium name="The Broad Institute Genomics Platform"/>
            <consortium name="The Broad Institute Genome Sequencing Center for Infectious Disease"/>
            <person name="Wu L."/>
            <person name="Ma J."/>
        </authorList>
    </citation>
    <scope>NUCLEOTIDE SEQUENCE [LARGE SCALE GENOMIC DNA]</scope>
    <source>
        <strain evidence="11">JCM 18424</strain>
    </source>
</reference>
<dbReference type="SUPFAM" id="SSF52949">
    <property type="entry name" value="Macro domain-like"/>
    <property type="match status" value="1"/>
</dbReference>
<feature type="binding site" evidence="8">
    <location>
        <position position="348"/>
    </location>
    <ligand>
        <name>Mn(2+)</name>
        <dbReference type="ChEBI" id="CHEBI:29035"/>
        <label>1</label>
    </ligand>
</feature>
<comment type="function">
    <text evidence="8">Presumably involved in the processing and regular turnover of intracellular proteins. Catalyzes the removal of unsubstituted N-terminal amino acids from various peptides.</text>
</comment>
<dbReference type="EC" id="3.4.11.10" evidence="8"/>
<feature type="binding site" evidence="8">
    <location>
        <position position="271"/>
    </location>
    <ligand>
        <name>Mn(2+)</name>
        <dbReference type="ChEBI" id="CHEBI:29035"/>
        <label>1</label>
    </ligand>
</feature>
<keyword evidence="6 8" id="KW-0378">Hydrolase</keyword>
<dbReference type="Gene3D" id="3.40.630.10">
    <property type="entry name" value="Zn peptidases"/>
    <property type="match status" value="1"/>
</dbReference>
<comment type="caution">
    <text evidence="10">The sequence shown here is derived from an EMBL/GenBank/DDBJ whole genome shotgun (WGS) entry which is preliminary data.</text>
</comment>
<comment type="catalytic activity">
    <reaction evidence="2 8">
        <text>Release of an N-terminal amino acid, preferentially leucine, but not glutamic or aspartic acids.</text>
        <dbReference type="EC" id="3.4.11.10"/>
    </reaction>
</comment>
<sequence>MKIQPVSYQLSSDEIQSLDTDILVVNCYEEELSPDAKALDAIMNGELQALLDSGEITGKTGSIFPIFKPVNLKARYLVMVGFGARDKASIESVAKAVETATLWAKKTPATNITFSILSNCGKKTYSIPKIIETISHATYTFNDYKSKKDEQHAQTYNINVSTITDEVKSAFTYGLALEKGIDLAKDLGNTPANHLTPTDLSDVADNLARKYDNLYCKILNDSAIKRQGMGAIVAVSQGSVEAPNFIILEYQGAEDREAAPIVLVGKGVTFDSGGISLKPGAGMDEMKYDMCGAATVLGTMQSIAELQLPINVVALIPAVENMPSGSAIKPGDVVTSMSGKTIEILNTDAEGRLILCDALTYAEQYEPKAVINVATLTGAIIVALGHIPTGLFANNQELADQIIESSQATSDRVWQLPIWDEYQSQLDSPFADIANIGAGRAGGSITAACFLSRFTEKYAWAHLDIAGTAWNSAGANKGATGRPVGLLLDYIVKQSKA</sequence>
<keyword evidence="5 8" id="KW-0645">Protease</keyword>
<feature type="binding site" evidence="8">
    <location>
        <position position="271"/>
    </location>
    <ligand>
        <name>Mn(2+)</name>
        <dbReference type="ChEBI" id="CHEBI:29035"/>
        <label>2</label>
    </ligand>
</feature>
<evidence type="ECO:0000256" key="8">
    <source>
        <dbReference type="HAMAP-Rule" id="MF_00181"/>
    </source>
</evidence>
<comment type="cofactor">
    <cofactor evidence="8">
        <name>Mn(2+)</name>
        <dbReference type="ChEBI" id="CHEBI:29035"/>
    </cofactor>
    <text evidence="8">Binds 2 manganese ions per subunit.</text>
</comment>
<accession>A0ABP9MI46</accession>
<feature type="binding site" evidence="8">
    <location>
        <position position="350"/>
    </location>
    <ligand>
        <name>Mn(2+)</name>
        <dbReference type="ChEBI" id="CHEBI:29035"/>
        <label>2</label>
    </ligand>
</feature>
<dbReference type="PROSITE" id="PS00631">
    <property type="entry name" value="CYTOSOL_AP"/>
    <property type="match status" value="1"/>
</dbReference>
<dbReference type="InterPro" id="IPR023042">
    <property type="entry name" value="Peptidase_M17_leu_NH2_pept"/>
</dbReference>
<evidence type="ECO:0000259" key="9">
    <source>
        <dbReference type="PROSITE" id="PS00631"/>
    </source>
</evidence>
<gene>
    <name evidence="8" type="primary">pepA</name>
    <name evidence="10" type="ORF">GCM10023338_07030</name>
</gene>
<feature type="domain" description="Cytosol aminopeptidase" evidence="9">
    <location>
        <begin position="346"/>
        <end position="353"/>
    </location>
</feature>
<evidence type="ECO:0000313" key="10">
    <source>
        <dbReference type="EMBL" id="GAA5096529.1"/>
    </source>
</evidence>
<dbReference type="PRINTS" id="PR00481">
    <property type="entry name" value="LAMNOPPTDASE"/>
</dbReference>
<evidence type="ECO:0000256" key="2">
    <source>
        <dbReference type="ARBA" id="ARBA00000967"/>
    </source>
</evidence>
<dbReference type="PANTHER" id="PTHR11963">
    <property type="entry name" value="LEUCINE AMINOPEPTIDASE-RELATED"/>
    <property type="match status" value="1"/>
</dbReference>
<comment type="similarity">
    <text evidence="3 8">Belongs to the peptidase M17 family.</text>
</comment>
<dbReference type="EMBL" id="BAABKE010000002">
    <property type="protein sequence ID" value="GAA5096529.1"/>
    <property type="molecule type" value="Genomic_DNA"/>
</dbReference>
<keyword evidence="8" id="KW-0963">Cytoplasm</keyword>
<dbReference type="EC" id="3.4.11.1" evidence="8"/>
<dbReference type="Proteomes" id="UP001500631">
    <property type="component" value="Unassembled WGS sequence"/>
</dbReference>
<dbReference type="InterPro" id="IPR043472">
    <property type="entry name" value="Macro_dom-like"/>
</dbReference>
<dbReference type="InterPro" id="IPR008283">
    <property type="entry name" value="Peptidase_M17_N"/>
</dbReference>
<organism evidence="10 11">
    <name type="scientific">Wohlfahrtiimonas larvae</name>
    <dbReference type="NCBI Taxonomy" id="1157986"/>
    <lineage>
        <taxon>Bacteria</taxon>
        <taxon>Pseudomonadati</taxon>
        <taxon>Pseudomonadota</taxon>
        <taxon>Gammaproteobacteria</taxon>
        <taxon>Cardiobacteriales</taxon>
        <taxon>Ignatzschineriaceae</taxon>
        <taxon>Wohlfahrtiimonas</taxon>
    </lineage>
</organism>
<dbReference type="GO" id="GO:0004177">
    <property type="term" value="F:aminopeptidase activity"/>
    <property type="evidence" value="ECO:0007669"/>
    <property type="project" value="UniProtKB-KW"/>
</dbReference>
<dbReference type="CDD" id="cd00433">
    <property type="entry name" value="Peptidase_M17"/>
    <property type="match status" value="1"/>
</dbReference>
<feature type="active site" evidence="8">
    <location>
        <position position="278"/>
    </location>
</feature>
<evidence type="ECO:0000256" key="4">
    <source>
        <dbReference type="ARBA" id="ARBA00022438"/>
    </source>
</evidence>
<dbReference type="InterPro" id="IPR000819">
    <property type="entry name" value="Peptidase_M17_C"/>
</dbReference>
<comment type="catalytic activity">
    <reaction evidence="1 8">
        <text>Release of an N-terminal amino acid, Xaa-|-Yaa-, in which Xaa is preferably Leu, but may be other amino acids including Pro although not Arg or Lys, and Yaa may be Pro. Amino acid amides and methyl esters are also readily hydrolyzed, but rates on arylamides are exceedingly low.</text>
        <dbReference type="EC" id="3.4.11.1"/>
    </reaction>
</comment>
<protein>
    <recommendedName>
        <fullName evidence="8">Probable cytosol aminopeptidase</fullName>
        <ecNumber evidence="8">3.4.11.1</ecNumber>
    </recommendedName>
    <alternativeName>
        <fullName evidence="8">Leucine aminopeptidase</fullName>
        <shortName evidence="8">LAP</shortName>
        <ecNumber evidence="8">3.4.11.10</ecNumber>
    </alternativeName>
    <alternativeName>
        <fullName evidence="8">Leucyl aminopeptidase</fullName>
    </alternativeName>
</protein>
<dbReference type="Pfam" id="PF02789">
    <property type="entry name" value="Peptidase_M17_N"/>
    <property type="match status" value="1"/>
</dbReference>
<dbReference type="NCBIfam" id="NF002073">
    <property type="entry name" value="PRK00913.1-2"/>
    <property type="match status" value="1"/>
</dbReference>
<dbReference type="RefSeq" id="WP_077924810.1">
    <property type="nucleotide sequence ID" value="NZ_BAABKE010000002.1"/>
</dbReference>
<evidence type="ECO:0000256" key="5">
    <source>
        <dbReference type="ARBA" id="ARBA00022670"/>
    </source>
</evidence>
<feature type="binding site" evidence="8">
    <location>
        <position position="350"/>
    </location>
    <ligand>
        <name>Mn(2+)</name>
        <dbReference type="ChEBI" id="CHEBI:29035"/>
        <label>1</label>
    </ligand>
</feature>
<proteinExistence type="inferred from homology"/>
<evidence type="ECO:0000256" key="7">
    <source>
        <dbReference type="ARBA" id="ARBA00023211"/>
    </source>
</evidence>
<dbReference type="NCBIfam" id="NF002074">
    <property type="entry name" value="PRK00913.1-4"/>
    <property type="match status" value="1"/>
</dbReference>
<evidence type="ECO:0000313" key="11">
    <source>
        <dbReference type="Proteomes" id="UP001500631"/>
    </source>
</evidence>
<dbReference type="PANTHER" id="PTHR11963:SF23">
    <property type="entry name" value="CYTOSOL AMINOPEPTIDASE"/>
    <property type="match status" value="1"/>
</dbReference>
<dbReference type="InterPro" id="IPR011356">
    <property type="entry name" value="Leucine_aapep/pepB"/>
</dbReference>
<evidence type="ECO:0000256" key="1">
    <source>
        <dbReference type="ARBA" id="ARBA00000135"/>
    </source>
</evidence>
<comment type="subcellular location">
    <subcellularLocation>
        <location evidence="8">Cytoplasm</location>
    </subcellularLocation>
</comment>
<keyword evidence="4 8" id="KW-0031">Aminopeptidase</keyword>
<keyword evidence="7 8" id="KW-0464">Manganese</keyword>
<dbReference type="SUPFAM" id="SSF53187">
    <property type="entry name" value="Zn-dependent exopeptidases"/>
    <property type="match status" value="1"/>
</dbReference>
<feature type="binding site" evidence="8">
    <location>
        <position position="266"/>
    </location>
    <ligand>
        <name>Mn(2+)</name>
        <dbReference type="ChEBI" id="CHEBI:29035"/>
        <label>2</label>
    </ligand>
</feature>
<keyword evidence="8" id="KW-0479">Metal-binding</keyword>
<evidence type="ECO:0000256" key="3">
    <source>
        <dbReference type="ARBA" id="ARBA00009528"/>
    </source>
</evidence>
<feature type="active site" evidence="8">
    <location>
        <position position="352"/>
    </location>
</feature>
<dbReference type="Pfam" id="PF00883">
    <property type="entry name" value="Peptidase_M17"/>
    <property type="match status" value="1"/>
</dbReference>
<feature type="binding site" evidence="8">
    <location>
        <position position="289"/>
    </location>
    <ligand>
        <name>Mn(2+)</name>
        <dbReference type="ChEBI" id="CHEBI:29035"/>
        <label>2</label>
    </ligand>
</feature>
<dbReference type="Gene3D" id="3.40.220.10">
    <property type="entry name" value="Leucine Aminopeptidase, subunit E, domain 1"/>
    <property type="match status" value="1"/>
</dbReference>
<keyword evidence="11" id="KW-1185">Reference proteome</keyword>
<dbReference type="HAMAP" id="MF_00181">
    <property type="entry name" value="Cytosol_peptidase_M17"/>
    <property type="match status" value="1"/>
</dbReference>